<reference evidence="1" key="1">
    <citation type="submission" date="2017-08" db="EMBL/GenBank/DDBJ databases">
        <title>Complete sequence of the plasmid of the isoproturon degrdaing bacteria Sphingomonas sp. strain SH.</title>
        <authorList>
            <person name="Devers-Lamrani M."/>
            <person name="Hussain S."/>
            <person name="Storck V."/>
            <person name="Martin-Laurent F."/>
        </authorList>
    </citation>
    <scope>NUCLEOTIDE SEQUENCE</scope>
    <source>
        <strain evidence="1">SH</strain>
        <plasmid evidence="1">pSH</plasmid>
    </source>
</reference>
<dbReference type="AlphaFoldDB" id="A0A0X9KML9"/>
<accession>A0A0X9KML9</accession>
<evidence type="ECO:0000313" key="1">
    <source>
        <dbReference type="EMBL" id="ALZ45845.1"/>
    </source>
</evidence>
<protein>
    <submittedName>
        <fullName evidence="1">Uncharacterized protein</fullName>
    </submittedName>
</protein>
<organism evidence="1">
    <name type="scientific">Sphingomonas sp. SH</name>
    <dbReference type="NCBI Taxonomy" id="849864"/>
    <lineage>
        <taxon>Bacteria</taxon>
        <taxon>Pseudomonadati</taxon>
        <taxon>Pseudomonadota</taxon>
        <taxon>Alphaproteobacteria</taxon>
        <taxon>Sphingomonadales</taxon>
        <taxon>Sphingomonadaceae</taxon>
        <taxon>Sphingomonas</taxon>
    </lineage>
</organism>
<proteinExistence type="predicted"/>
<sequence>MAWVRYEMWDRWRDLTRFRFASEMALASYRTYVNGFPVTSTAPLVMTDPAGSAFKCDLADFTAVLNDDQQLYRVLFPSYVALVEDLGRELVETAYAKKGAQRTAFAGIDATAPIDQAAEYWITGTPVEAWGAALLKLGNRGWSSFKGGRRGVVEAVTVRNLCAHGIPVYNQKALNQLAAASTPSQKLPVLGDPIVLDRATFSRHVATLRGFARSLADSVANLPDVP</sequence>
<keyword evidence="1" id="KW-0614">Plasmid</keyword>
<dbReference type="RefSeq" id="WP_173238342.1">
    <property type="nucleotide sequence ID" value="NZ_KU237244.1"/>
</dbReference>
<geneLocation type="plasmid" evidence="1">
    <name>pSH</name>
</geneLocation>
<name>A0A0X9KML9_9SPHN</name>
<dbReference type="EMBL" id="KU237244">
    <property type="protein sequence ID" value="ALZ45845.1"/>
    <property type="molecule type" value="Genomic_DNA"/>
</dbReference>